<dbReference type="WBParaSite" id="MhA1_Contig1602.frz3.gene11">
    <property type="protein sequence ID" value="MhA1_Contig1602.frz3.gene11"/>
    <property type="gene ID" value="MhA1_Contig1602.frz3.gene11"/>
</dbReference>
<dbReference type="InterPro" id="IPR007588">
    <property type="entry name" value="Znf_FLYWCH"/>
</dbReference>
<feature type="domain" description="FLYWCH-type" evidence="5">
    <location>
        <begin position="131"/>
        <end position="184"/>
    </location>
</feature>
<evidence type="ECO:0000259" key="5">
    <source>
        <dbReference type="Pfam" id="PF04500"/>
    </source>
</evidence>
<name>A0A1I8B955_MELHA</name>
<dbReference type="AlphaFoldDB" id="A0A1I8B955"/>
<evidence type="ECO:0000256" key="2">
    <source>
        <dbReference type="ARBA" id="ARBA00022771"/>
    </source>
</evidence>
<evidence type="ECO:0000313" key="7">
    <source>
        <dbReference type="WBParaSite" id="MhA1_Contig1602.frz3.gene11"/>
    </source>
</evidence>
<protein>
    <submittedName>
        <fullName evidence="7">FLYWCH-type domain-containing protein</fullName>
    </submittedName>
</protein>
<evidence type="ECO:0000256" key="1">
    <source>
        <dbReference type="ARBA" id="ARBA00022723"/>
    </source>
</evidence>
<sequence length="204" mass="23705">MCMIFFCCRKAKKEKTRPTTKSERPKSPQPPKSLPKISEGKKKLPSKTPVRMVKRSKSPQKKEQKKTEDKRKKRKKQIKKPKPVETAITLKSSTPTSDSLLLSKKVSEAHFEHISLKENATFKMLNVGEIDTKRGKEKFNYDGHLYIFDKLNSDGTVKFWRCELKNGGIDKCKGRIWTTMENNFIRLVTPQRVSIIQLELWPNK</sequence>
<organism evidence="6 7">
    <name type="scientific">Meloidogyne hapla</name>
    <name type="common">Root-knot nematode worm</name>
    <dbReference type="NCBI Taxonomy" id="6305"/>
    <lineage>
        <taxon>Eukaryota</taxon>
        <taxon>Metazoa</taxon>
        <taxon>Ecdysozoa</taxon>
        <taxon>Nematoda</taxon>
        <taxon>Chromadorea</taxon>
        <taxon>Rhabditida</taxon>
        <taxon>Tylenchina</taxon>
        <taxon>Tylenchomorpha</taxon>
        <taxon>Tylenchoidea</taxon>
        <taxon>Meloidogynidae</taxon>
        <taxon>Meloidogyninae</taxon>
        <taxon>Meloidogyne</taxon>
    </lineage>
</organism>
<dbReference type="Pfam" id="PF04500">
    <property type="entry name" value="FLYWCH"/>
    <property type="match status" value="1"/>
</dbReference>
<dbReference type="Proteomes" id="UP000095281">
    <property type="component" value="Unplaced"/>
</dbReference>
<keyword evidence="6" id="KW-1185">Reference proteome</keyword>
<evidence type="ECO:0000313" key="6">
    <source>
        <dbReference type="Proteomes" id="UP000095281"/>
    </source>
</evidence>
<accession>A0A1I8B955</accession>
<reference evidence="7" key="1">
    <citation type="submission" date="2016-11" db="UniProtKB">
        <authorList>
            <consortium name="WormBaseParasite"/>
        </authorList>
    </citation>
    <scope>IDENTIFICATION</scope>
</reference>
<evidence type="ECO:0000256" key="3">
    <source>
        <dbReference type="ARBA" id="ARBA00022833"/>
    </source>
</evidence>
<feature type="compositionally biased region" description="Basic residues" evidence="4">
    <location>
        <begin position="71"/>
        <end position="81"/>
    </location>
</feature>
<evidence type="ECO:0000256" key="4">
    <source>
        <dbReference type="SAM" id="MobiDB-lite"/>
    </source>
</evidence>
<feature type="compositionally biased region" description="Basic and acidic residues" evidence="4">
    <location>
        <begin position="16"/>
        <end position="26"/>
    </location>
</feature>
<keyword evidence="2" id="KW-0863">Zinc-finger</keyword>
<dbReference type="Gene3D" id="2.20.25.240">
    <property type="match status" value="1"/>
</dbReference>
<proteinExistence type="predicted"/>
<dbReference type="GO" id="GO:0008270">
    <property type="term" value="F:zinc ion binding"/>
    <property type="evidence" value="ECO:0007669"/>
    <property type="project" value="UniProtKB-KW"/>
</dbReference>
<keyword evidence="1" id="KW-0479">Metal-binding</keyword>
<keyword evidence="3" id="KW-0862">Zinc</keyword>
<feature type="compositionally biased region" description="Basic and acidic residues" evidence="4">
    <location>
        <begin position="60"/>
        <end position="70"/>
    </location>
</feature>
<feature type="region of interest" description="Disordered" evidence="4">
    <location>
        <begin position="12"/>
        <end position="90"/>
    </location>
</feature>